<keyword evidence="2" id="KW-1185">Reference proteome</keyword>
<protein>
    <recommendedName>
        <fullName evidence="3">F-box domain-containing protein</fullName>
    </recommendedName>
</protein>
<dbReference type="OrthoDB" id="3039255at2759"/>
<comment type="caution">
    <text evidence="1">The sequence shown here is derived from an EMBL/GenBank/DDBJ whole genome shotgun (WGS) entry which is preliminary data.</text>
</comment>
<evidence type="ECO:0000313" key="1">
    <source>
        <dbReference type="EMBL" id="KAF9528051.1"/>
    </source>
</evidence>
<sequence length="533" mass="60296">MVILSDEFGRSLCVSRMTRCLLSFMSPPMQDIPLEIWQHVTSFLTKEEVCQLYGVNHALYSIAMDQLYRECTIGSPLHAMTKRYLSRLRDVEVARLVRKIQIAPDDLFRHIDMEKNSQRPIPEAALIAALSNLHLRSRDEPQSRKLRLPGGPPKPNVKAMQSYNDILFIMSQLTSVTELELRVSKSEPRFFMALDLPSAIITPGWKTFGSTLRSLYIQAPVESLSYLLPLEKDLALPDLGELYLDLVRADLSTDVSLKLSSTILPFLRSQKDTITMLKLHFRDPIDIGSFLSNIPRMPNLHSFSLTQLTPNDELAEAGFHGLKRFLQTHARQLTSFDFESSASVADFQVVPPVDIFFANSSWSDTTLPALQLLGVDLFPVGPNHGLINFIHRFATTLVSLKIYHHFFVHEDLAILLNCFRGDKPLRGLRISVKRFTPSIFTMFAACVPNLKNLQLHFGVVAGTLEQTAGTDSDAFTNELSSLYFPKFKLQTLALEDMFRFGGEFYPRRIALLKALPNVEILSGKTRLEYSSEL</sequence>
<name>A0A9P6EFB5_9AGAR</name>
<dbReference type="Proteomes" id="UP000807306">
    <property type="component" value="Unassembled WGS sequence"/>
</dbReference>
<gene>
    <name evidence="1" type="ORF">CPB83DRAFT_365894</name>
</gene>
<evidence type="ECO:0000313" key="2">
    <source>
        <dbReference type="Proteomes" id="UP000807306"/>
    </source>
</evidence>
<evidence type="ECO:0008006" key="3">
    <source>
        <dbReference type="Google" id="ProtNLM"/>
    </source>
</evidence>
<reference evidence="1" key="1">
    <citation type="submission" date="2020-11" db="EMBL/GenBank/DDBJ databases">
        <authorList>
            <consortium name="DOE Joint Genome Institute"/>
            <person name="Ahrendt S."/>
            <person name="Riley R."/>
            <person name="Andreopoulos W."/>
            <person name="Labutti K."/>
            <person name="Pangilinan J."/>
            <person name="Ruiz-Duenas F.J."/>
            <person name="Barrasa J.M."/>
            <person name="Sanchez-Garcia M."/>
            <person name="Camarero S."/>
            <person name="Miyauchi S."/>
            <person name="Serrano A."/>
            <person name="Linde D."/>
            <person name="Babiker R."/>
            <person name="Drula E."/>
            <person name="Ayuso-Fernandez I."/>
            <person name="Pacheco R."/>
            <person name="Padilla G."/>
            <person name="Ferreira P."/>
            <person name="Barriuso J."/>
            <person name="Kellner H."/>
            <person name="Castanera R."/>
            <person name="Alfaro M."/>
            <person name="Ramirez L."/>
            <person name="Pisabarro A.G."/>
            <person name="Kuo A."/>
            <person name="Tritt A."/>
            <person name="Lipzen A."/>
            <person name="He G."/>
            <person name="Yan M."/>
            <person name="Ng V."/>
            <person name="Cullen D."/>
            <person name="Martin F."/>
            <person name="Rosso M.-N."/>
            <person name="Henrissat B."/>
            <person name="Hibbett D."/>
            <person name="Martinez A.T."/>
            <person name="Grigoriev I.V."/>
        </authorList>
    </citation>
    <scope>NUCLEOTIDE SEQUENCE</scope>
    <source>
        <strain evidence="1">CBS 506.95</strain>
    </source>
</reference>
<dbReference type="SUPFAM" id="SSF52047">
    <property type="entry name" value="RNI-like"/>
    <property type="match status" value="1"/>
</dbReference>
<dbReference type="Gene3D" id="3.80.10.10">
    <property type="entry name" value="Ribonuclease Inhibitor"/>
    <property type="match status" value="1"/>
</dbReference>
<dbReference type="AlphaFoldDB" id="A0A9P6EFB5"/>
<organism evidence="1 2">
    <name type="scientific">Crepidotus variabilis</name>
    <dbReference type="NCBI Taxonomy" id="179855"/>
    <lineage>
        <taxon>Eukaryota</taxon>
        <taxon>Fungi</taxon>
        <taxon>Dikarya</taxon>
        <taxon>Basidiomycota</taxon>
        <taxon>Agaricomycotina</taxon>
        <taxon>Agaricomycetes</taxon>
        <taxon>Agaricomycetidae</taxon>
        <taxon>Agaricales</taxon>
        <taxon>Agaricineae</taxon>
        <taxon>Crepidotaceae</taxon>
        <taxon>Crepidotus</taxon>
    </lineage>
</organism>
<dbReference type="SUPFAM" id="SSF81383">
    <property type="entry name" value="F-box domain"/>
    <property type="match status" value="1"/>
</dbReference>
<accession>A0A9P6EFB5</accession>
<proteinExistence type="predicted"/>
<dbReference type="InterPro" id="IPR032675">
    <property type="entry name" value="LRR_dom_sf"/>
</dbReference>
<dbReference type="EMBL" id="MU157856">
    <property type="protein sequence ID" value="KAF9528051.1"/>
    <property type="molecule type" value="Genomic_DNA"/>
</dbReference>
<dbReference type="InterPro" id="IPR036047">
    <property type="entry name" value="F-box-like_dom_sf"/>
</dbReference>